<reference evidence="2" key="1">
    <citation type="journal article" date="2014" name="Environ. Microbiol.">
        <title>Comparative genomics of the marine bacterial genus Glaciecola reveals the high degree of genomic diversity and genomic characteristic for cold adaptation.</title>
        <authorList>
            <person name="Qin Q.L."/>
            <person name="Xie B.B."/>
            <person name="Yu Y."/>
            <person name="Shu Y.L."/>
            <person name="Rong J.C."/>
            <person name="Zhang Y.J."/>
            <person name="Zhao D.L."/>
            <person name="Chen X.L."/>
            <person name="Zhang X.Y."/>
            <person name="Chen B."/>
            <person name="Zhou B.C."/>
            <person name="Zhang Y.Z."/>
        </authorList>
    </citation>
    <scope>NUCLEOTIDE SEQUENCE [LARGE SCALE GENOMIC DNA]</scope>
    <source>
        <strain evidence="2">LMG 21857</strain>
    </source>
</reference>
<keyword evidence="2" id="KW-1185">Reference proteome</keyword>
<protein>
    <recommendedName>
        <fullName evidence="3">UDP-4-amino-4, 6-dideoxy-N-acetyl-beta-L-altrosamine N-acetyltransferase</fullName>
    </recommendedName>
</protein>
<dbReference type="Gene3D" id="3.40.630.30">
    <property type="match status" value="1"/>
</dbReference>
<evidence type="ECO:0008006" key="3">
    <source>
        <dbReference type="Google" id="ProtNLM"/>
    </source>
</evidence>
<dbReference type="Proteomes" id="UP000006322">
    <property type="component" value="Unassembled WGS sequence"/>
</dbReference>
<evidence type="ECO:0000313" key="1">
    <source>
        <dbReference type="EMBL" id="GAC34393.1"/>
    </source>
</evidence>
<dbReference type="AlphaFoldDB" id="K7A0B0"/>
<name>K7A0B0_9ALTE</name>
<evidence type="ECO:0000313" key="2">
    <source>
        <dbReference type="Proteomes" id="UP000006322"/>
    </source>
</evidence>
<dbReference type="NCBIfam" id="TIGR03585">
    <property type="entry name" value="PseH"/>
    <property type="match status" value="1"/>
</dbReference>
<accession>K7A0B0</accession>
<gene>
    <name evidence="1" type="ORF">GPLA_3504</name>
</gene>
<dbReference type="InterPro" id="IPR016181">
    <property type="entry name" value="Acyl_CoA_acyltransferase"/>
</dbReference>
<dbReference type="SUPFAM" id="SSF55729">
    <property type="entry name" value="Acyl-CoA N-acyltransferases (Nat)"/>
    <property type="match status" value="1"/>
</dbReference>
<dbReference type="EMBL" id="BAER01000107">
    <property type="protein sequence ID" value="GAC34393.1"/>
    <property type="molecule type" value="Genomic_DNA"/>
</dbReference>
<dbReference type="STRING" id="1129793.GPLA_3504"/>
<sequence>MNSAASEHCFIPIDASHISTVWHWRNSDRVRANMHYDKLITWDEHEHWFEALRQDIDRECWIYCQHARPIGVLNFSDTQRKVMQWGCYLGEVNCAPGSGLILEWAALEYAKQKTNCIGLDAQVLSFNTAALKLHKLFDYELMKIESGGMRRRDEQSELTLFDIHFFHYAMQKWQQHREKVLTKLPKPIQRGCQQVTFLSKEQE</sequence>
<dbReference type="InterPro" id="IPR020036">
    <property type="entry name" value="PseH"/>
</dbReference>
<comment type="caution">
    <text evidence="1">The sequence shown here is derived from an EMBL/GenBank/DDBJ whole genome shotgun (WGS) entry which is preliminary data.</text>
</comment>
<proteinExistence type="predicted"/>
<organism evidence="1 2">
    <name type="scientific">Paraglaciecola polaris LMG 21857</name>
    <dbReference type="NCBI Taxonomy" id="1129793"/>
    <lineage>
        <taxon>Bacteria</taxon>
        <taxon>Pseudomonadati</taxon>
        <taxon>Pseudomonadota</taxon>
        <taxon>Gammaproteobacteria</taxon>
        <taxon>Alteromonadales</taxon>
        <taxon>Alteromonadaceae</taxon>
        <taxon>Paraglaciecola</taxon>
    </lineage>
</organism>
<dbReference type="OrthoDB" id="5358891at2"/>